<dbReference type="GO" id="GO:0007052">
    <property type="term" value="P:mitotic spindle organization"/>
    <property type="evidence" value="ECO:0007669"/>
    <property type="project" value="TreeGrafter"/>
</dbReference>
<evidence type="ECO:0000256" key="4">
    <source>
        <dbReference type="ARBA" id="ARBA00022840"/>
    </source>
</evidence>
<comment type="caution">
    <text evidence="7">Lacks conserved residue(s) required for the propagation of feature annotation.</text>
</comment>
<dbReference type="GO" id="GO:0051231">
    <property type="term" value="P:spindle elongation"/>
    <property type="evidence" value="ECO:0007669"/>
    <property type="project" value="TreeGrafter"/>
</dbReference>
<feature type="domain" description="Kinesin motor" evidence="9">
    <location>
        <begin position="1"/>
        <end position="38"/>
    </location>
</feature>
<evidence type="ECO:0000256" key="1">
    <source>
        <dbReference type="ARBA" id="ARBA00004496"/>
    </source>
</evidence>
<comment type="caution">
    <text evidence="10">The sequence shown here is derived from an EMBL/GenBank/DDBJ whole genome shotgun (WGS) entry which is preliminary data.</text>
</comment>
<dbReference type="GO" id="GO:0005737">
    <property type="term" value="C:cytoplasm"/>
    <property type="evidence" value="ECO:0007669"/>
    <property type="project" value="UniProtKB-SubCell"/>
</dbReference>
<comment type="similarity">
    <text evidence="7">Belongs to the TRAFAC class myosin-kinesin ATPase superfamily. Kinesin family.</text>
</comment>
<keyword evidence="3" id="KW-0547">Nucleotide-binding</keyword>
<evidence type="ECO:0000256" key="7">
    <source>
        <dbReference type="PROSITE-ProRule" id="PRU00283"/>
    </source>
</evidence>
<dbReference type="OrthoDB" id="1936073at2759"/>
<dbReference type="InterPro" id="IPR027640">
    <property type="entry name" value="Kinesin-like_fam"/>
</dbReference>
<dbReference type="PANTHER" id="PTHR47969:SF15">
    <property type="entry name" value="CHROMOSOME-ASSOCIATED KINESIN KIF4A-RELATED"/>
    <property type="match status" value="1"/>
</dbReference>
<comment type="subcellular location">
    <subcellularLocation>
        <location evidence="1">Cytoplasm</location>
    </subcellularLocation>
</comment>
<proteinExistence type="inferred from homology"/>
<dbReference type="GO" id="GO:0003777">
    <property type="term" value="F:microtubule motor activity"/>
    <property type="evidence" value="ECO:0007669"/>
    <property type="project" value="InterPro"/>
</dbReference>
<keyword evidence="5 8" id="KW-0175">Coiled coil</keyword>
<dbReference type="PANTHER" id="PTHR47969">
    <property type="entry name" value="CHROMOSOME-ASSOCIATED KINESIN KIF4A-RELATED"/>
    <property type="match status" value="1"/>
</dbReference>
<dbReference type="SUPFAM" id="SSF52540">
    <property type="entry name" value="P-loop containing nucleoside triphosphate hydrolases"/>
    <property type="match status" value="1"/>
</dbReference>
<evidence type="ECO:0000259" key="9">
    <source>
        <dbReference type="PROSITE" id="PS50067"/>
    </source>
</evidence>
<feature type="coiled-coil region" evidence="8">
    <location>
        <begin position="167"/>
        <end position="194"/>
    </location>
</feature>
<dbReference type="InterPro" id="IPR036961">
    <property type="entry name" value="Kinesin_motor_dom_sf"/>
</dbReference>
<dbReference type="Pfam" id="PF25764">
    <property type="entry name" value="KIF21A_4th"/>
    <property type="match status" value="1"/>
</dbReference>
<dbReference type="EMBL" id="AUSU01009541">
    <property type="protein sequence ID" value="EPS58098.1"/>
    <property type="molecule type" value="Genomic_DNA"/>
</dbReference>
<feature type="non-terminal residue" evidence="10">
    <location>
        <position position="1"/>
    </location>
</feature>
<dbReference type="InterPro" id="IPR001752">
    <property type="entry name" value="Kinesin_motor_dom"/>
</dbReference>
<dbReference type="Proteomes" id="UP000015453">
    <property type="component" value="Unassembled WGS sequence"/>
</dbReference>
<dbReference type="AlphaFoldDB" id="S8D620"/>
<dbReference type="GO" id="GO:0005875">
    <property type="term" value="C:microtubule associated complex"/>
    <property type="evidence" value="ECO:0007669"/>
    <property type="project" value="TreeGrafter"/>
</dbReference>
<dbReference type="GO" id="GO:0007018">
    <property type="term" value="P:microtubule-based movement"/>
    <property type="evidence" value="ECO:0007669"/>
    <property type="project" value="InterPro"/>
</dbReference>
<keyword evidence="6" id="KW-0505">Motor protein</keyword>
<reference evidence="10 11" key="1">
    <citation type="journal article" date="2013" name="BMC Genomics">
        <title>The miniature genome of a carnivorous plant Genlisea aurea contains a low number of genes and short non-coding sequences.</title>
        <authorList>
            <person name="Leushkin E.V."/>
            <person name="Sutormin R.A."/>
            <person name="Nabieva E.R."/>
            <person name="Penin A.A."/>
            <person name="Kondrashov A.S."/>
            <person name="Logacheva M.D."/>
        </authorList>
    </citation>
    <scope>NUCLEOTIDE SEQUENCE [LARGE SCALE GENOMIC DNA]</scope>
</reference>
<dbReference type="GO" id="GO:0005524">
    <property type="term" value="F:ATP binding"/>
    <property type="evidence" value="ECO:0007669"/>
    <property type="project" value="UniProtKB-KW"/>
</dbReference>
<keyword evidence="4" id="KW-0067">ATP-binding</keyword>
<evidence type="ECO:0000256" key="8">
    <source>
        <dbReference type="SAM" id="Coils"/>
    </source>
</evidence>
<dbReference type="Gene3D" id="3.40.850.10">
    <property type="entry name" value="Kinesin motor domain"/>
    <property type="match status" value="1"/>
</dbReference>
<dbReference type="PROSITE" id="PS50067">
    <property type="entry name" value="KINESIN_MOTOR_2"/>
    <property type="match status" value="1"/>
</dbReference>
<name>S8D620_9LAMI</name>
<organism evidence="10 11">
    <name type="scientific">Genlisea aurea</name>
    <dbReference type="NCBI Taxonomy" id="192259"/>
    <lineage>
        <taxon>Eukaryota</taxon>
        <taxon>Viridiplantae</taxon>
        <taxon>Streptophyta</taxon>
        <taxon>Embryophyta</taxon>
        <taxon>Tracheophyta</taxon>
        <taxon>Spermatophyta</taxon>
        <taxon>Magnoliopsida</taxon>
        <taxon>eudicotyledons</taxon>
        <taxon>Gunneridae</taxon>
        <taxon>Pentapetalae</taxon>
        <taxon>asterids</taxon>
        <taxon>lamiids</taxon>
        <taxon>Lamiales</taxon>
        <taxon>Lentibulariaceae</taxon>
        <taxon>Genlisea</taxon>
    </lineage>
</organism>
<evidence type="ECO:0000256" key="2">
    <source>
        <dbReference type="ARBA" id="ARBA00022490"/>
    </source>
</evidence>
<accession>S8D620</accession>
<evidence type="ECO:0000313" key="11">
    <source>
        <dbReference type="Proteomes" id="UP000015453"/>
    </source>
</evidence>
<dbReference type="GO" id="GO:0008017">
    <property type="term" value="F:microtubule binding"/>
    <property type="evidence" value="ECO:0007669"/>
    <property type="project" value="InterPro"/>
</dbReference>
<gene>
    <name evidence="10" type="ORF">M569_16718</name>
</gene>
<evidence type="ECO:0000313" key="10">
    <source>
        <dbReference type="EMBL" id="EPS58098.1"/>
    </source>
</evidence>
<protein>
    <recommendedName>
        <fullName evidence="9">Kinesin motor domain-containing protein</fullName>
    </recommendedName>
</protein>
<dbReference type="InterPro" id="IPR027417">
    <property type="entry name" value="P-loop_NTPase"/>
</dbReference>
<sequence>DSLGGNSRTTMIACISPADINAEETLNTLKYANRARNIQNKPVVNRDPMSNEMLKLRQQLEYLQAQLCAQSGGVPFQEIQALRDRIGWLEAANEELCRELNEYRSGNGTVEHYESAANGNGTILVNGEGFKTALQSMDSCDYQMSESSDSGDIDEDTAKELEHTYLQTSMDKELSELNRQLEKKQSEMKLFEGYDTMALKQHFGKKVLELEEEKRTVQ</sequence>
<feature type="non-terminal residue" evidence="10">
    <location>
        <position position="218"/>
    </location>
</feature>
<evidence type="ECO:0000256" key="5">
    <source>
        <dbReference type="ARBA" id="ARBA00023054"/>
    </source>
</evidence>
<keyword evidence="2" id="KW-0963">Cytoplasm</keyword>
<evidence type="ECO:0000256" key="6">
    <source>
        <dbReference type="ARBA" id="ARBA00023175"/>
    </source>
</evidence>
<dbReference type="Pfam" id="PF00225">
    <property type="entry name" value="Kinesin"/>
    <property type="match status" value="1"/>
</dbReference>
<keyword evidence="11" id="KW-1185">Reference proteome</keyword>
<evidence type="ECO:0000256" key="3">
    <source>
        <dbReference type="ARBA" id="ARBA00022741"/>
    </source>
</evidence>